<evidence type="ECO:0000313" key="3">
    <source>
        <dbReference type="Proteomes" id="UP000789342"/>
    </source>
</evidence>
<comment type="caution">
    <text evidence="2">The sequence shown here is derived from an EMBL/GenBank/DDBJ whole genome shotgun (WGS) entry which is preliminary data.</text>
</comment>
<sequence length="43" mass="4890">MEKALTEKSMKPTETHRSRTLAKPTKEESSQRKQTTTPACINN</sequence>
<keyword evidence="3" id="KW-1185">Reference proteome</keyword>
<reference evidence="2" key="1">
    <citation type="submission" date="2021-06" db="EMBL/GenBank/DDBJ databases">
        <authorList>
            <person name="Kallberg Y."/>
            <person name="Tangrot J."/>
            <person name="Rosling A."/>
        </authorList>
    </citation>
    <scope>NUCLEOTIDE SEQUENCE</scope>
    <source>
        <strain evidence="2">CL551</strain>
    </source>
</reference>
<accession>A0A9N8W127</accession>
<feature type="region of interest" description="Disordered" evidence="1">
    <location>
        <begin position="1"/>
        <end position="43"/>
    </location>
</feature>
<feature type="compositionally biased region" description="Basic and acidic residues" evidence="1">
    <location>
        <begin position="1"/>
        <end position="17"/>
    </location>
</feature>
<evidence type="ECO:0000256" key="1">
    <source>
        <dbReference type="SAM" id="MobiDB-lite"/>
    </source>
</evidence>
<dbReference type="Proteomes" id="UP000789342">
    <property type="component" value="Unassembled WGS sequence"/>
</dbReference>
<feature type="non-terminal residue" evidence="2">
    <location>
        <position position="43"/>
    </location>
</feature>
<protein>
    <submittedName>
        <fullName evidence="2">15110_t:CDS:1</fullName>
    </submittedName>
</protein>
<dbReference type="EMBL" id="CAJVPV010000775">
    <property type="protein sequence ID" value="CAG8473445.1"/>
    <property type="molecule type" value="Genomic_DNA"/>
</dbReference>
<proteinExistence type="predicted"/>
<organism evidence="2 3">
    <name type="scientific">Acaulospora morrowiae</name>
    <dbReference type="NCBI Taxonomy" id="94023"/>
    <lineage>
        <taxon>Eukaryota</taxon>
        <taxon>Fungi</taxon>
        <taxon>Fungi incertae sedis</taxon>
        <taxon>Mucoromycota</taxon>
        <taxon>Glomeromycotina</taxon>
        <taxon>Glomeromycetes</taxon>
        <taxon>Diversisporales</taxon>
        <taxon>Acaulosporaceae</taxon>
        <taxon>Acaulospora</taxon>
    </lineage>
</organism>
<name>A0A9N8W127_9GLOM</name>
<gene>
    <name evidence="2" type="ORF">AMORRO_LOCUS1964</name>
</gene>
<evidence type="ECO:0000313" key="2">
    <source>
        <dbReference type="EMBL" id="CAG8473445.1"/>
    </source>
</evidence>
<dbReference type="AlphaFoldDB" id="A0A9N8W127"/>
<feature type="compositionally biased region" description="Polar residues" evidence="1">
    <location>
        <begin position="32"/>
        <end position="43"/>
    </location>
</feature>